<evidence type="ECO:0000313" key="3">
    <source>
        <dbReference type="Proteomes" id="UP000019364"/>
    </source>
</evidence>
<reference evidence="2 3" key="1">
    <citation type="journal article" date="2014" name="Genome Announc.">
        <title>Draft Genome Sequence of Paenibacillus pini JCM 16418T, Isolated from the Rhizosphere of Pine Tree.</title>
        <authorList>
            <person name="Yuki M."/>
            <person name="Oshima K."/>
            <person name="Suda W."/>
            <person name="Oshida Y."/>
            <person name="Kitamura K."/>
            <person name="Iida Y."/>
            <person name="Hattori M."/>
            <person name="Ohkuma M."/>
        </authorList>
    </citation>
    <scope>NUCLEOTIDE SEQUENCE [LARGE SCALE GENOMIC DNA]</scope>
    <source>
        <strain evidence="2 3">JCM 16418</strain>
    </source>
</reference>
<sequence>MIFPLLDSVLSAQGRVLVATPRRDVVLELAPRLAKAFESTSLVALYGGSTERWQSGGITLATTHQLIRFYQTFDLVVIDELDAFPYHNDPMLLLLRSRPANQKAGLYTYQLPRHVPYRRKSRGEHLSMLKFLFDFTVTPCQYPSELR</sequence>
<dbReference type="eggNOG" id="COG4098">
    <property type="taxonomic scope" value="Bacteria"/>
</dbReference>
<dbReference type="InterPro" id="IPR014001">
    <property type="entry name" value="Helicase_ATP-bd"/>
</dbReference>
<comment type="caution">
    <text evidence="2">The sequence shown here is derived from an EMBL/GenBank/DDBJ whole genome shotgun (WGS) entry which is preliminary data.</text>
</comment>
<organism evidence="2 3">
    <name type="scientific">Paenibacillus pini JCM 16418</name>
    <dbReference type="NCBI Taxonomy" id="1236976"/>
    <lineage>
        <taxon>Bacteria</taxon>
        <taxon>Bacillati</taxon>
        <taxon>Bacillota</taxon>
        <taxon>Bacilli</taxon>
        <taxon>Bacillales</taxon>
        <taxon>Paenibacillaceae</taxon>
        <taxon>Paenibacillus</taxon>
    </lineage>
</organism>
<dbReference type="Gene3D" id="3.40.50.300">
    <property type="entry name" value="P-loop containing nucleotide triphosphate hydrolases"/>
    <property type="match status" value="1"/>
</dbReference>
<keyword evidence="3" id="KW-1185">Reference proteome</keyword>
<dbReference type="EMBL" id="BAVZ01000032">
    <property type="protein sequence ID" value="GAF10681.1"/>
    <property type="molecule type" value="Genomic_DNA"/>
</dbReference>
<dbReference type="Proteomes" id="UP000019364">
    <property type="component" value="Unassembled WGS sequence"/>
</dbReference>
<dbReference type="InterPro" id="IPR027417">
    <property type="entry name" value="P-loop_NTPase"/>
</dbReference>
<proteinExistence type="predicted"/>
<name>W7Z118_9BACL</name>
<dbReference type="AlphaFoldDB" id="W7Z118"/>
<evidence type="ECO:0000259" key="1">
    <source>
        <dbReference type="PROSITE" id="PS51192"/>
    </source>
</evidence>
<evidence type="ECO:0000313" key="2">
    <source>
        <dbReference type="EMBL" id="GAF10681.1"/>
    </source>
</evidence>
<dbReference type="PROSITE" id="PS51192">
    <property type="entry name" value="HELICASE_ATP_BIND_1"/>
    <property type="match status" value="1"/>
</dbReference>
<feature type="domain" description="Helicase ATP-binding" evidence="1">
    <location>
        <begin position="1"/>
        <end position="117"/>
    </location>
</feature>
<accession>W7Z118</accession>
<dbReference type="STRING" id="1236976.JCM16418_4900"/>
<gene>
    <name evidence="2" type="ORF">JCM16418_4900</name>
</gene>
<protein>
    <submittedName>
        <fullName evidence="2">ComF operon protein A</fullName>
    </submittedName>
</protein>
<dbReference type="SUPFAM" id="SSF52540">
    <property type="entry name" value="P-loop containing nucleoside triphosphate hydrolases"/>
    <property type="match status" value="1"/>
</dbReference>